<accession>A0ABQ3E7Z7</accession>
<evidence type="ECO:0000313" key="2">
    <source>
        <dbReference type="Proteomes" id="UP000599437"/>
    </source>
</evidence>
<keyword evidence="2" id="KW-1185">Reference proteome</keyword>
<protein>
    <submittedName>
        <fullName evidence="1">Uncharacterized protein</fullName>
    </submittedName>
</protein>
<name>A0ABQ3E7Z7_9ACTN</name>
<proteinExistence type="predicted"/>
<sequence>MSHDEGIRSQVVEEVAVYRHPFNAYDVGQDFGEVPLGVGRRAGVSALGKCRFIRRGRENLDRFFFHANP</sequence>
<comment type="caution">
    <text evidence="1">The sequence shown here is derived from an EMBL/GenBank/DDBJ whole genome shotgun (WGS) entry which is preliminary data.</text>
</comment>
<dbReference type="EMBL" id="BMVO01000027">
    <property type="protein sequence ID" value="GHB26252.1"/>
    <property type="molecule type" value="Genomic_DNA"/>
</dbReference>
<dbReference type="Proteomes" id="UP000599437">
    <property type="component" value="Unassembled WGS sequence"/>
</dbReference>
<gene>
    <name evidence="1" type="ORF">GCM10010346_57410</name>
</gene>
<reference evidence="2" key="1">
    <citation type="journal article" date="2019" name="Int. J. Syst. Evol. Microbiol.">
        <title>The Global Catalogue of Microorganisms (GCM) 10K type strain sequencing project: providing services to taxonomists for standard genome sequencing and annotation.</title>
        <authorList>
            <consortium name="The Broad Institute Genomics Platform"/>
            <consortium name="The Broad Institute Genome Sequencing Center for Infectious Disease"/>
            <person name="Wu L."/>
            <person name="Ma J."/>
        </authorList>
    </citation>
    <scope>NUCLEOTIDE SEQUENCE [LARGE SCALE GENOMIC DNA]</scope>
    <source>
        <strain evidence="2">JCM 4737</strain>
    </source>
</reference>
<evidence type="ECO:0000313" key="1">
    <source>
        <dbReference type="EMBL" id="GHB26252.1"/>
    </source>
</evidence>
<organism evidence="1 2">
    <name type="scientific">Streptomyces chryseus</name>
    <dbReference type="NCBI Taxonomy" id="68186"/>
    <lineage>
        <taxon>Bacteria</taxon>
        <taxon>Bacillati</taxon>
        <taxon>Actinomycetota</taxon>
        <taxon>Actinomycetes</taxon>
        <taxon>Kitasatosporales</taxon>
        <taxon>Streptomycetaceae</taxon>
        <taxon>Streptomyces</taxon>
    </lineage>
</organism>